<protein>
    <submittedName>
        <fullName evidence="1">Uncharacterized protein</fullName>
    </submittedName>
</protein>
<dbReference type="OMA" id="WIDTVTE"/>
<proteinExistence type="predicted"/>
<name>A0A834ZLD1_TETSI</name>
<dbReference type="Gene3D" id="3.90.1720.10">
    <property type="entry name" value="endopeptidase domain like (from Nostoc punctiforme)"/>
    <property type="match status" value="1"/>
</dbReference>
<dbReference type="EMBL" id="JABCRI010000003">
    <property type="protein sequence ID" value="KAF8409535.1"/>
    <property type="molecule type" value="Genomic_DNA"/>
</dbReference>
<dbReference type="OrthoDB" id="1847654at2759"/>
<dbReference type="PANTHER" id="PTHR31354">
    <property type="entry name" value="OS01G0793500 PROTEIN"/>
    <property type="match status" value="1"/>
</dbReference>
<gene>
    <name evidence="1" type="ORF">HHK36_005613</name>
</gene>
<keyword evidence="2" id="KW-1185">Reference proteome</keyword>
<dbReference type="PANTHER" id="PTHR31354:SF2">
    <property type="entry name" value="OS01G0793500 PROTEIN"/>
    <property type="match status" value="1"/>
</dbReference>
<sequence>MRSQTLIRPCTNCSNETRKRIADSKASNILQPTSPSANFSSIFMGTSSWFMSTKHCICFAIGFFLFSSNGYALKAPFRPQDLLPFLPREISWPLLKYLRSPVDILPTFVGSASSPNDTVEWKGACFYENKAWMEFHNKNGSEFGGGTLHLETSNAHSWTCMDLYVFVTPYRVTWDYYFIGREHTLEFKDWEGKSEFEYVKHNGVSIFLMESGMLGTLEALWDVYPLFSNTGWGESSNLAFLENHMGASFEQRPQPWVTNISVDDIHSGDFLAISKIRGRWGGFETLEKWVTGAYVGHTAVCLKDSEGKLWVGESGHENEEGEDIIAVLPWDEWWEFELSKDDSNPQIALLPLHPDTRAKFNESAAWEYARSMSNKPYGYHNMIFSWIDTIDGNYPPPLDAHLVASGMTVWNHIQPAYAANMWNEALNKRLGTQGLDLPEILVETEKRGVSFDKLLTVPEQDDWLYSDGKSTSCVAFILEMYKQAGLFDPIASSIQVTEFTIKDAYTLNLFENNSSRLPKWCNKGDDIKLPFCQIRGKYRMELPGYNSMDPYPHMNERCSSLPPKYSRSKNC</sequence>
<evidence type="ECO:0000313" key="2">
    <source>
        <dbReference type="Proteomes" id="UP000655225"/>
    </source>
</evidence>
<comment type="caution">
    <text evidence="1">The sequence shown here is derived from an EMBL/GenBank/DDBJ whole genome shotgun (WGS) entry which is preliminary data.</text>
</comment>
<organism evidence="1 2">
    <name type="scientific">Tetracentron sinense</name>
    <name type="common">Spur-leaf</name>
    <dbReference type="NCBI Taxonomy" id="13715"/>
    <lineage>
        <taxon>Eukaryota</taxon>
        <taxon>Viridiplantae</taxon>
        <taxon>Streptophyta</taxon>
        <taxon>Embryophyta</taxon>
        <taxon>Tracheophyta</taxon>
        <taxon>Spermatophyta</taxon>
        <taxon>Magnoliopsida</taxon>
        <taxon>Trochodendrales</taxon>
        <taxon>Trochodendraceae</taxon>
        <taxon>Tetracentron</taxon>
    </lineage>
</organism>
<dbReference type="AlphaFoldDB" id="A0A834ZLD1"/>
<accession>A0A834ZLD1</accession>
<reference evidence="1 2" key="1">
    <citation type="submission" date="2020-04" db="EMBL/GenBank/DDBJ databases">
        <title>Plant Genome Project.</title>
        <authorList>
            <person name="Zhang R.-G."/>
        </authorList>
    </citation>
    <scope>NUCLEOTIDE SEQUENCE [LARGE SCALE GENOMIC DNA]</scope>
    <source>
        <strain evidence="1">YNK0</strain>
        <tissue evidence="1">Leaf</tissue>
    </source>
</reference>
<dbReference type="Proteomes" id="UP000655225">
    <property type="component" value="Unassembled WGS sequence"/>
</dbReference>
<evidence type="ECO:0000313" key="1">
    <source>
        <dbReference type="EMBL" id="KAF8409535.1"/>
    </source>
</evidence>